<dbReference type="GO" id="GO:0042910">
    <property type="term" value="F:xenobiotic transmembrane transporter activity"/>
    <property type="evidence" value="ECO:0007669"/>
    <property type="project" value="InterPro"/>
</dbReference>
<dbReference type="Proteomes" id="UP000639772">
    <property type="component" value="Chromosome 9"/>
</dbReference>
<comment type="caution">
    <text evidence="2">The sequence shown here is derived from an EMBL/GenBank/DDBJ whole genome shotgun (WGS) entry which is preliminary data.</text>
</comment>
<organism evidence="2 3">
    <name type="scientific">Vanilla planifolia</name>
    <name type="common">Vanilla</name>
    <dbReference type="NCBI Taxonomy" id="51239"/>
    <lineage>
        <taxon>Eukaryota</taxon>
        <taxon>Viridiplantae</taxon>
        <taxon>Streptophyta</taxon>
        <taxon>Embryophyta</taxon>
        <taxon>Tracheophyta</taxon>
        <taxon>Spermatophyta</taxon>
        <taxon>Magnoliopsida</taxon>
        <taxon>Liliopsida</taxon>
        <taxon>Asparagales</taxon>
        <taxon>Orchidaceae</taxon>
        <taxon>Vanilloideae</taxon>
        <taxon>Vanilleae</taxon>
        <taxon>Vanilla</taxon>
    </lineage>
</organism>
<evidence type="ECO:0008006" key="4">
    <source>
        <dbReference type="Google" id="ProtNLM"/>
    </source>
</evidence>
<dbReference type="GO" id="GO:0016020">
    <property type="term" value="C:membrane"/>
    <property type="evidence" value="ECO:0007669"/>
    <property type="project" value="InterPro"/>
</dbReference>
<dbReference type="OrthoDB" id="783419at2759"/>
<reference evidence="2 3" key="1">
    <citation type="journal article" date="2020" name="Nat. Food">
        <title>A phased Vanilla planifolia genome enables genetic improvement of flavour and production.</title>
        <authorList>
            <person name="Hasing T."/>
            <person name="Tang H."/>
            <person name="Brym M."/>
            <person name="Khazi F."/>
            <person name="Huang T."/>
            <person name="Chambers A.H."/>
        </authorList>
    </citation>
    <scope>NUCLEOTIDE SEQUENCE [LARGE SCALE GENOMIC DNA]</scope>
    <source>
        <tissue evidence="2">Leaf</tissue>
    </source>
</reference>
<dbReference type="EMBL" id="JADCNM010000009">
    <property type="protein sequence ID" value="KAG0467933.1"/>
    <property type="molecule type" value="Genomic_DNA"/>
</dbReference>
<evidence type="ECO:0000313" key="2">
    <source>
        <dbReference type="EMBL" id="KAG0467933.1"/>
    </source>
</evidence>
<dbReference type="PANTHER" id="PTHR11206">
    <property type="entry name" value="MULTIDRUG RESISTANCE PROTEIN"/>
    <property type="match status" value="1"/>
</dbReference>
<evidence type="ECO:0000256" key="1">
    <source>
        <dbReference type="ARBA" id="ARBA00010199"/>
    </source>
</evidence>
<sequence>MTRLLARKIWEETKKTWHIAGPATLTGVFQSSIPFVTAAFVGHLGKVELAAVSIAQNVIEGFAYGTMDASLKPIKKMEGGGGA</sequence>
<gene>
    <name evidence="2" type="ORF">HPP92_017261</name>
</gene>
<proteinExistence type="inferred from homology"/>
<dbReference type="GO" id="GO:0015297">
    <property type="term" value="F:antiporter activity"/>
    <property type="evidence" value="ECO:0007669"/>
    <property type="project" value="InterPro"/>
</dbReference>
<comment type="similarity">
    <text evidence="1">Belongs to the multi antimicrobial extrusion (MATE) (TC 2.A.66.1) family.</text>
</comment>
<dbReference type="AlphaFoldDB" id="A0A835UNF0"/>
<accession>A0A835UNF0</accession>
<evidence type="ECO:0000313" key="3">
    <source>
        <dbReference type="Proteomes" id="UP000639772"/>
    </source>
</evidence>
<name>A0A835UNF0_VANPL</name>
<dbReference type="InterPro" id="IPR002528">
    <property type="entry name" value="MATE_fam"/>
</dbReference>
<protein>
    <recommendedName>
        <fullName evidence="4">MATE efflux family protein</fullName>
    </recommendedName>
</protein>
<dbReference type="Pfam" id="PF01554">
    <property type="entry name" value="MatE"/>
    <property type="match status" value="1"/>
</dbReference>